<dbReference type="Gene3D" id="3.30.1360.60">
    <property type="entry name" value="Glucose permease domain IIB"/>
    <property type="match status" value="1"/>
</dbReference>
<reference evidence="16" key="2">
    <citation type="submission" date="2021-09" db="EMBL/GenBank/DDBJ databases">
        <authorList>
            <person name="Gilroy R."/>
        </authorList>
    </citation>
    <scope>NUCLEOTIDE SEQUENCE</scope>
    <source>
        <strain evidence="16">CHK124-7917</strain>
    </source>
</reference>
<evidence type="ECO:0000313" key="17">
    <source>
        <dbReference type="Proteomes" id="UP000697330"/>
    </source>
</evidence>
<keyword evidence="10 12" id="KW-0472">Membrane</keyword>
<keyword evidence="8" id="KW-0418">Kinase</keyword>
<dbReference type="InterPro" id="IPR036878">
    <property type="entry name" value="Glu_permease_IIB"/>
</dbReference>
<dbReference type="Gene3D" id="2.70.70.10">
    <property type="entry name" value="Glucose Permease (Domain IIA)"/>
    <property type="match status" value="1"/>
</dbReference>
<feature type="transmembrane region" description="Helical" evidence="12">
    <location>
        <begin position="180"/>
        <end position="201"/>
    </location>
</feature>
<sequence length="640" mass="66816">MAGKYDDLARSILENVGGAENVTSVAHCITRVRFKLKDESRANTPKIEALKGVIQVIQANGQYQVVVGNIVEDVYDAVLEAGGLAGGGSAAEDEPEGEKTVASVIIDLISGIFQPILGPLAAAGIMKGLLALFTYFVPDFANDGLYTLLYTVADGFFYFLPVALAFSAARKFRMNEFTGVAIGVALVYPTMVALTSGEVLGSIDLGVAGTFSWYATALGIPIIMPASGYASSVIPVLLMVWFGSLVERWLKGWMPAALKMFLVPLATMTVSIVLGYLVIGPVATLITNLLSAAFSFIFQLPVVGAVLGSALVGGLWMCLVIFGFHWSLIPISIMNLNTLGHDYVLAATIGHGFALGAVIFAMYLRNRDERFRGIALPAMISAFFFGVTEPGIYGVALPNKRAFVVACLSSAVGGAIVGMTGALMYISGGLGVFNLLNFIDETPGGAGISHMVFAIVASLVSAVLAFVVEFVTYRPDAEEGAPELAPVQTEYERGTVCSPVTGSVVQLSETADPVFSSGAMGAGVAVSPAEETVFSPVSGTVLSAMPHAVGILADDGSEVLVHVGIDTVEMAGDGLTCHVQQDARVTAGDPIVAFSKAKVAAAGKQDTVFVIVTNTDDFASVQPREDGPVTAGSPIIHVTR</sequence>
<dbReference type="InterPro" id="IPR003352">
    <property type="entry name" value="PTS_EIIC"/>
</dbReference>
<evidence type="ECO:0000256" key="1">
    <source>
        <dbReference type="ARBA" id="ARBA00004651"/>
    </source>
</evidence>
<feature type="transmembrane region" description="Helical" evidence="12">
    <location>
        <begin position="447"/>
        <end position="468"/>
    </location>
</feature>
<feature type="transmembrane region" description="Helical" evidence="12">
    <location>
        <begin position="343"/>
        <end position="364"/>
    </location>
</feature>
<evidence type="ECO:0000256" key="4">
    <source>
        <dbReference type="ARBA" id="ARBA00022597"/>
    </source>
</evidence>
<feature type="domain" description="PTS EIIC type-1" evidence="15">
    <location>
        <begin position="107"/>
        <end position="484"/>
    </location>
</feature>
<comment type="subcellular location">
    <subcellularLocation>
        <location evidence="1">Cell membrane</location>
        <topology evidence="1">Multi-pass membrane protein</topology>
    </subcellularLocation>
</comment>
<feature type="transmembrane region" description="Helical" evidence="12">
    <location>
        <begin position="116"/>
        <end position="136"/>
    </location>
</feature>
<dbReference type="InterPro" id="IPR050558">
    <property type="entry name" value="PTS_Sugar-Specific_Components"/>
</dbReference>
<feature type="transmembrane region" description="Helical" evidence="12">
    <location>
        <begin position="148"/>
        <end position="168"/>
    </location>
</feature>
<evidence type="ECO:0000256" key="12">
    <source>
        <dbReference type="SAM" id="Phobius"/>
    </source>
</evidence>
<feature type="transmembrane region" description="Helical" evidence="12">
    <location>
        <begin position="213"/>
        <end position="246"/>
    </location>
</feature>
<dbReference type="Proteomes" id="UP000697330">
    <property type="component" value="Unassembled WGS sequence"/>
</dbReference>
<feature type="transmembrane region" description="Helical" evidence="12">
    <location>
        <begin position="376"/>
        <end position="396"/>
    </location>
</feature>
<reference evidence="16" key="1">
    <citation type="journal article" date="2021" name="PeerJ">
        <title>Extensive microbial diversity within the chicken gut microbiome revealed by metagenomics and culture.</title>
        <authorList>
            <person name="Gilroy R."/>
            <person name="Ravi A."/>
            <person name="Getino M."/>
            <person name="Pursley I."/>
            <person name="Horton D.L."/>
            <person name="Alikhan N.F."/>
            <person name="Baker D."/>
            <person name="Gharbi K."/>
            <person name="Hall N."/>
            <person name="Watson M."/>
            <person name="Adriaenssens E.M."/>
            <person name="Foster-Nyarko E."/>
            <person name="Jarju S."/>
            <person name="Secka A."/>
            <person name="Antonio M."/>
            <person name="Oren A."/>
            <person name="Chaudhuri R.R."/>
            <person name="La Ragione R."/>
            <person name="Hildebrand F."/>
            <person name="Pallen M.J."/>
        </authorList>
    </citation>
    <scope>NUCLEOTIDE SEQUENCE</scope>
    <source>
        <strain evidence="16">CHK124-7917</strain>
    </source>
</reference>
<keyword evidence="3" id="KW-1003">Cell membrane</keyword>
<gene>
    <name evidence="16" type="ORF">K8U72_10620</name>
</gene>
<feature type="transmembrane region" description="Helical" evidence="12">
    <location>
        <begin position="402"/>
        <end position="426"/>
    </location>
</feature>
<dbReference type="PANTHER" id="PTHR30175:SF1">
    <property type="entry name" value="PTS SYSTEM ARBUTIN-, CELLOBIOSE-, AND SALICIN-SPECIFIC EIIBC COMPONENT-RELATED"/>
    <property type="match status" value="1"/>
</dbReference>
<dbReference type="EMBL" id="DYWQ01000164">
    <property type="protein sequence ID" value="HJF46210.1"/>
    <property type="molecule type" value="Genomic_DNA"/>
</dbReference>
<feature type="transmembrane region" description="Helical" evidence="12">
    <location>
        <begin position="258"/>
        <end position="279"/>
    </location>
</feature>
<evidence type="ECO:0000256" key="9">
    <source>
        <dbReference type="ARBA" id="ARBA00022989"/>
    </source>
</evidence>
<dbReference type="PANTHER" id="PTHR30175">
    <property type="entry name" value="PHOSPHOTRANSFERASE SYSTEM TRANSPORT PROTEIN"/>
    <property type="match status" value="1"/>
</dbReference>
<dbReference type="InterPro" id="IPR013013">
    <property type="entry name" value="PTS_EIIC_1"/>
</dbReference>
<dbReference type="Pfam" id="PF00358">
    <property type="entry name" value="PTS_EIIA_1"/>
    <property type="match status" value="1"/>
</dbReference>
<keyword evidence="6" id="KW-0598">Phosphotransferase system</keyword>
<dbReference type="InterPro" id="IPR001127">
    <property type="entry name" value="PTS_EIIA_1_perm"/>
</dbReference>
<organism evidence="16 17">
    <name type="scientific">Thermophilibacter provencensis</name>
    <dbReference type="NCBI Taxonomy" id="1852386"/>
    <lineage>
        <taxon>Bacteria</taxon>
        <taxon>Bacillati</taxon>
        <taxon>Actinomycetota</taxon>
        <taxon>Coriobacteriia</taxon>
        <taxon>Coriobacteriales</taxon>
        <taxon>Atopobiaceae</taxon>
        <taxon>Thermophilibacter</taxon>
    </lineage>
</organism>
<evidence type="ECO:0000256" key="7">
    <source>
        <dbReference type="ARBA" id="ARBA00022692"/>
    </source>
</evidence>
<dbReference type="NCBIfam" id="TIGR00830">
    <property type="entry name" value="PTBA"/>
    <property type="match status" value="1"/>
</dbReference>
<dbReference type="SUPFAM" id="SSF55604">
    <property type="entry name" value="Glucose permease domain IIB"/>
    <property type="match status" value="1"/>
</dbReference>
<evidence type="ECO:0000256" key="6">
    <source>
        <dbReference type="ARBA" id="ARBA00022683"/>
    </source>
</evidence>
<comment type="caution">
    <text evidence="16">The sequence shown here is derived from an EMBL/GenBank/DDBJ whole genome shotgun (WGS) entry which is preliminary data.</text>
</comment>
<dbReference type="InterPro" id="IPR011055">
    <property type="entry name" value="Dup_hybrid_motif"/>
</dbReference>
<evidence type="ECO:0000256" key="10">
    <source>
        <dbReference type="ARBA" id="ARBA00023136"/>
    </source>
</evidence>
<dbReference type="PROSITE" id="PS51093">
    <property type="entry name" value="PTS_EIIA_TYPE_1"/>
    <property type="match status" value="1"/>
</dbReference>
<dbReference type="AlphaFoldDB" id="A0A921KM93"/>
<evidence type="ECO:0000259" key="14">
    <source>
        <dbReference type="PROSITE" id="PS51098"/>
    </source>
</evidence>
<dbReference type="GO" id="GO:0009401">
    <property type="term" value="P:phosphoenolpyruvate-dependent sugar phosphotransferase system"/>
    <property type="evidence" value="ECO:0007669"/>
    <property type="project" value="UniProtKB-KW"/>
</dbReference>
<evidence type="ECO:0000259" key="15">
    <source>
        <dbReference type="PROSITE" id="PS51103"/>
    </source>
</evidence>
<evidence type="ECO:0000256" key="2">
    <source>
        <dbReference type="ARBA" id="ARBA00022448"/>
    </source>
</evidence>
<dbReference type="GO" id="GO:0008982">
    <property type="term" value="F:protein-N(PI)-phosphohistidine-sugar phosphotransferase activity"/>
    <property type="evidence" value="ECO:0007669"/>
    <property type="project" value="InterPro"/>
</dbReference>
<name>A0A921KM93_9ACTN</name>
<dbReference type="PROSITE" id="PS00371">
    <property type="entry name" value="PTS_EIIA_TYPE_1_HIS"/>
    <property type="match status" value="1"/>
</dbReference>
<accession>A0A921KM93</accession>
<dbReference type="Pfam" id="PF02378">
    <property type="entry name" value="PTS_EIIC"/>
    <property type="match status" value="1"/>
</dbReference>
<dbReference type="RefSeq" id="WP_274959754.1">
    <property type="nucleotide sequence ID" value="NZ_DYWQ01000164.1"/>
</dbReference>
<dbReference type="GO" id="GO:0005886">
    <property type="term" value="C:plasma membrane"/>
    <property type="evidence" value="ECO:0007669"/>
    <property type="project" value="UniProtKB-SubCell"/>
</dbReference>
<protein>
    <submittedName>
        <fullName evidence="16">Glucose PTS transporter subunit IIA</fullName>
    </submittedName>
</protein>
<keyword evidence="7 12" id="KW-0812">Transmembrane</keyword>
<keyword evidence="4" id="KW-0762">Sugar transport</keyword>
<dbReference type="GO" id="GO:0015771">
    <property type="term" value="P:trehalose transport"/>
    <property type="evidence" value="ECO:0007669"/>
    <property type="project" value="TreeGrafter"/>
</dbReference>
<evidence type="ECO:0000256" key="3">
    <source>
        <dbReference type="ARBA" id="ARBA00022475"/>
    </source>
</evidence>
<evidence type="ECO:0000256" key="8">
    <source>
        <dbReference type="ARBA" id="ARBA00022777"/>
    </source>
</evidence>
<keyword evidence="2" id="KW-0813">Transport</keyword>
<proteinExistence type="predicted"/>
<feature type="domain" description="PTS EIIB type-1" evidence="14">
    <location>
        <begin position="6"/>
        <end position="88"/>
    </location>
</feature>
<feature type="active site" description="Phosphocysteine intermediate; for EIIB activity" evidence="11">
    <location>
        <position position="28"/>
    </location>
</feature>
<dbReference type="PROSITE" id="PS01035">
    <property type="entry name" value="PTS_EIIB_TYPE_1_CYS"/>
    <property type="match status" value="1"/>
</dbReference>
<evidence type="ECO:0000256" key="5">
    <source>
        <dbReference type="ARBA" id="ARBA00022679"/>
    </source>
</evidence>
<evidence type="ECO:0000256" key="11">
    <source>
        <dbReference type="PROSITE-ProRule" id="PRU00421"/>
    </source>
</evidence>
<dbReference type="InterPro" id="IPR018113">
    <property type="entry name" value="PTrfase_EIIB_Cys"/>
</dbReference>
<dbReference type="FunFam" id="3.30.1360.60:FF:000001">
    <property type="entry name" value="PTS system glucose-specific IIBC component PtsG"/>
    <property type="match status" value="1"/>
</dbReference>
<feature type="domain" description="PTS EIIA type-1" evidence="13">
    <location>
        <begin position="512"/>
        <end position="614"/>
    </location>
</feature>
<dbReference type="PROSITE" id="PS51103">
    <property type="entry name" value="PTS_EIIC_TYPE_1"/>
    <property type="match status" value="1"/>
</dbReference>
<keyword evidence="5" id="KW-0808">Transferase</keyword>
<dbReference type="Pfam" id="PF00367">
    <property type="entry name" value="PTS_EIIB"/>
    <property type="match status" value="1"/>
</dbReference>
<dbReference type="PROSITE" id="PS51098">
    <property type="entry name" value="PTS_EIIB_TYPE_1"/>
    <property type="match status" value="1"/>
</dbReference>
<evidence type="ECO:0000259" key="13">
    <source>
        <dbReference type="PROSITE" id="PS51093"/>
    </source>
</evidence>
<dbReference type="SUPFAM" id="SSF51261">
    <property type="entry name" value="Duplicated hybrid motif"/>
    <property type="match status" value="1"/>
</dbReference>
<dbReference type="GO" id="GO:0016301">
    <property type="term" value="F:kinase activity"/>
    <property type="evidence" value="ECO:0007669"/>
    <property type="project" value="UniProtKB-KW"/>
</dbReference>
<dbReference type="CDD" id="cd00212">
    <property type="entry name" value="PTS_IIB_glc"/>
    <property type="match status" value="1"/>
</dbReference>
<evidence type="ECO:0000313" key="16">
    <source>
        <dbReference type="EMBL" id="HJF46210.1"/>
    </source>
</evidence>
<dbReference type="InterPro" id="IPR001996">
    <property type="entry name" value="PTS_IIB_1"/>
</dbReference>
<keyword evidence="9 12" id="KW-1133">Transmembrane helix</keyword>
<dbReference type="GO" id="GO:0090589">
    <property type="term" value="F:protein-phosphocysteine-trehalose phosphotransferase system transporter activity"/>
    <property type="evidence" value="ECO:0007669"/>
    <property type="project" value="TreeGrafter"/>
</dbReference>